<dbReference type="InterPro" id="IPR050482">
    <property type="entry name" value="Sensor_HK_TwoCompSys"/>
</dbReference>
<dbReference type="Gene3D" id="3.30.565.10">
    <property type="entry name" value="Histidine kinase-like ATPase, C-terminal domain"/>
    <property type="match status" value="1"/>
</dbReference>
<evidence type="ECO:0000256" key="1">
    <source>
        <dbReference type="ARBA" id="ARBA00000085"/>
    </source>
</evidence>
<dbReference type="Pfam" id="PF13374">
    <property type="entry name" value="TPR_10"/>
    <property type="match status" value="1"/>
</dbReference>
<protein>
    <recommendedName>
        <fullName evidence="2">histidine kinase</fullName>
        <ecNumber evidence="2">2.7.13.3</ecNumber>
    </recommendedName>
</protein>
<dbReference type="InterPro" id="IPR036890">
    <property type="entry name" value="HATPase_C_sf"/>
</dbReference>
<reference evidence="8" key="1">
    <citation type="journal article" date="2019" name="Int. J. Syst. Evol. Microbiol.">
        <title>The Global Catalogue of Microorganisms (GCM) 10K type strain sequencing project: providing services to taxonomists for standard genome sequencing and annotation.</title>
        <authorList>
            <consortium name="The Broad Institute Genomics Platform"/>
            <consortium name="The Broad Institute Genome Sequencing Center for Infectious Disease"/>
            <person name="Wu L."/>
            <person name="Ma J."/>
        </authorList>
    </citation>
    <scope>NUCLEOTIDE SEQUENCE [LARGE SCALE GENOMIC DNA]</scope>
    <source>
        <strain evidence="8">DT92</strain>
    </source>
</reference>
<keyword evidence="6" id="KW-1133">Transmembrane helix</keyword>
<dbReference type="Gene3D" id="1.25.40.10">
    <property type="entry name" value="Tetratricopeptide repeat domain"/>
    <property type="match status" value="2"/>
</dbReference>
<dbReference type="SMART" id="SM00028">
    <property type="entry name" value="TPR"/>
    <property type="match status" value="4"/>
</dbReference>
<gene>
    <name evidence="7" type="ORF">ACFSJT_18585</name>
</gene>
<accession>A0ABW5B2D4</accession>
<dbReference type="SUPFAM" id="SSF55874">
    <property type="entry name" value="ATPase domain of HSP90 chaperone/DNA topoisomerase II/histidine kinase"/>
    <property type="match status" value="1"/>
</dbReference>
<dbReference type="InterPro" id="IPR011990">
    <property type="entry name" value="TPR-like_helical_dom_sf"/>
</dbReference>
<dbReference type="RefSeq" id="WP_378321841.1">
    <property type="nucleotide sequence ID" value="NZ_JBHUHY010000032.1"/>
</dbReference>
<dbReference type="CDD" id="cd16917">
    <property type="entry name" value="HATPase_UhpB-NarQ-NarX-like"/>
    <property type="match status" value="1"/>
</dbReference>
<evidence type="ECO:0000256" key="3">
    <source>
        <dbReference type="ARBA" id="ARBA00022679"/>
    </source>
</evidence>
<evidence type="ECO:0000256" key="4">
    <source>
        <dbReference type="ARBA" id="ARBA00022777"/>
    </source>
</evidence>
<comment type="caution">
    <text evidence="7">The sequence shown here is derived from an EMBL/GenBank/DDBJ whole genome shotgun (WGS) entry which is preliminary data.</text>
</comment>
<keyword evidence="6" id="KW-0812">Transmembrane</keyword>
<comment type="catalytic activity">
    <reaction evidence="1">
        <text>ATP + protein L-histidine = ADP + protein N-phospho-L-histidine.</text>
        <dbReference type="EC" id="2.7.13.3"/>
    </reaction>
</comment>
<dbReference type="InterPro" id="IPR019734">
    <property type="entry name" value="TPR_rpt"/>
</dbReference>
<keyword evidence="8" id="KW-1185">Reference proteome</keyword>
<keyword evidence="3" id="KW-0808">Transferase</keyword>
<keyword evidence="5" id="KW-0902">Two-component regulatory system</keyword>
<dbReference type="EC" id="2.7.13.3" evidence="2"/>
<dbReference type="SUPFAM" id="SSF48452">
    <property type="entry name" value="TPR-like"/>
    <property type="match status" value="2"/>
</dbReference>
<dbReference type="EMBL" id="JBHUHY010000032">
    <property type="protein sequence ID" value="MFD2188815.1"/>
    <property type="molecule type" value="Genomic_DNA"/>
</dbReference>
<name>A0ABW5B2D4_9FLAO</name>
<dbReference type="PANTHER" id="PTHR24421:SF10">
    <property type="entry name" value="NITRATE_NITRITE SENSOR PROTEIN NARQ"/>
    <property type="match status" value="1"/>
</dbReference>
<evidence type="ECO:0000313" key="8">
    <source>
        <dbReference type="Proteomes" id="UP001597344"/>
    </source>
</evidence>
<evidence type="ECO:0000256" key="5">
    <source>
        <dbReference type="ARBA" id="ARBA00023012"/>
    </source>
</evidence>
<organism evidence="7 8">
    <name type="scientific">Aquimarina celericrescens</name>
    <dbReference type="NCBI Taxonomy" id="1964542"/>
    <lineage>
        <taxon>Bacteria</taxon>
        <taxon>Pseudomonadati</taxon>
        <taxon>Bacteroidota</taxon>
        <taxon>Flavobacteriia</taxon>
        <taxon>Flavobacteriales</taxon>
        <taxon>Flavobacteriaceae</taxon>
        <taxon>Aquimarina</taxon>
    </lineage>
</organism>
<evidence type="ECO:0000313" key="7">
    <source>
        <dbReference type="EMBL" id="MFD2188815.1"/>
    </source>
</evidence>
<keyword evidence="4" id="KW-0418">Kinase</keyword>
<sequence length="650" mass="74895">MKNYIFSSLFFVLLFGISCNDLNRVAKKNPSSDSSSKHYKISRNKKLSFNERKAALDSLILETSEIDDDSSLIVQLGYKSYLFNAERKYDSALVYAQKMFSKSSIISDTLNMAKSLFKIGLSEYYKNNLLEAYSIYNKSVNLFLKLEDSSEVGKKLLTMAVIQKKLGDFLGSEETAIKALKFLQHPHDRKYILGSYHNLSITSKEQKNYDEALEWNKRALDSVNKNTLEAIKYINTKGVILIKQGKYKKALETLSEAYSNQRIFEPKYKNTRARVLDNMAYAKSKLNDPNGLNQLIEALKLRKETNDFSGQFASYIHLVSHHKDRNQNEVALQYAENAFEIAKEIKGAEAKLEALSYILTLAKEPKKEFVLEYQRLNDSINTFRQKIKNQFAKIKYKTDEAQETVIRQNIQIAQNKYEKSKDENQKLALTILLLIVSSIGIFINYRNKQQTKIARIEERHKTNSRLSKKLHDEVGNDLYYLLLQLQKVSGFTSDQENLKILKGFDTVYHKLRDFSRDHKIETGEEYGDELLSLLDSYGDENTKVITSELETSFWAEVSPLKKEELYWVLKELLTNMKKHSQATIVAVTFAKEKKRIIVNYIDNGIGMNLKKPISKNGLRNVEIRMKDIGGTITFDSKPEEGFKANIVFTP</sequence>
<proteinExistence type="predicted"/>
<evidence type="ECO:0000256" key="2">
    <source>
        <dbReference type="ARBA" id="ARBA00012438"/>
    </source>
</evidence>
<feature type="transmembrane region" description="Helical" evidence="6">
    <location>
        <begin position="427"/>
        <end position="445"/>
    </location>
</feature>
<dbReference type="Proteomes" id="UP001597344">
    <property type="component" value="Unassembled WGS sequence"/>
</dbReference>
<dbReference type="PANTHER" id="PTHR24421">
    <property type="entry name" value="NITRATE/NITRITE SENSOR PROTEIN NARX-RELATED"/>
    <property type="match status" value="1"/>
</dbReference>
<dbReference type="PROSITE" id="PS51257">
    <property type="entry name" value="PROKAR_LIPOPROTEIN"/>
    <property type="match status" value="1"/>
</dbReference>
<evidence type="ECO:0000256" key="6">
    <source>
        <dbReference type="SAM" id="Phobius"/>
    </source>
</evidence>
<keyword evidence="6" id="KW-0472">Membrane</keyword>